<feature type="transmembrane region" description="Helical" evidence="5">
    <location>
        <begin position="72"/>
        <end position="94"/>
    </location>
</feature>
<evidence type="ECO:0000256" key="4">
    <source>
        <dbReference type="ARBA" id="ARBA00023136"/>
    </source>
</evidence>
<accession>A0ABX2ALX2</accession>
<keyword evidence="4 5" id="KW-0472">Membrane</keyword>
<feature type="transmembrane region" description="Helical" evidence="5">
    <location>
        <begin position="24"/>
        <end position="40"/>
    </location>
</feature>
<comment type="subcellular location">
    <subcellularLocation>
        <location evidence="1">Membrane</location>
        <topology evidence="1">Multi-pass membrane protein</topology>
    </subcellularLocation>
</comment>
<evidence type="ECO:0000256" key="3">
    <source>
        <dbReference type="ARBA" id="ARBA00022989"/>
    </source>
</evidence>
<evidence type="ECO:0000256" key="5">
    <source>
        <dbReference type="SAM" id="Phobius"/>
    </source>
</evidence>
<evidence type="ECO:0000256" key="2">
    <source>
        <dbReference type="ARBA" id="ARBA00022692"/>
    </source>
</evidence>
<dbReference type="RefSeq" id="WP_172272730.1">
    <property type="nucleotide sequence ID" value="NZ_CASGMU010000001.1"/>
</dbReference>
<evidence type="ECO:0000313" key="7">
    <source>
        <dbReference type="EMBL" id="NPD91042.1"/>
    </source>
</evidence>
<protein>
    <recommendedName>
        <fullName evidence="6">O-antigen ligase-related domain-containing protein</fullName>
    </recommendedName>
</protein>
<organism evidence="7 8">
    <name type="scientific">Xylanibacter muris</name>
    <dbReference type="NCBI Taxonomy" id="2736290"/>
    <lineage>
        <taxon>Bacteria</taxon>
        <taxon>Pseudomonadati</taxon>
        <taxon>Bacteroidota</taxon>
        <taxon>Bacteroidia</taxon>
        <taxon>Bacteroidales</taxon>
        <taxon>Prevotellaceae</taxon>
        <taxon>Xylanibacter</taxon>
    </lineage>
</organism>
<dbReference type="EMBL" id="JABKKF010000001">
    <property type="protein sequence ID" value="NPD91042.1"/>
    <property type="molecule type" value="Genomic_DNA"/>
</dbReference>
<evidence type="ECO:0000313" key="8">
    <source>
        <dbReference type="Proteomes" id="UP000714420"/>
    </source>
</evidence>
<keyword evidence="8" id="KW-1185">Reference proteome</keyword>
<keyword evidence="3 5" id="KW-1133">Transmembrane helix</keyword>
<dbReference type="Proteomes" id="UP000714420">
    <property type="component" value="Unassembled WGS sequence"/>
</dbReference>
<evidence type="ECO:0000259" key="6">
    <source>
        <dbReference type="Pfam" id="PF04932"/>
    </source>
</evidence>
<dbReference type="Pfam" id="PF04932">
    <property type="entry name" value="Wzy_C"/>
    <property type="match status" value="1"/>
</dbReference>
<keyword evidence="2 5" id="KW-0812">Transmembrane</keyword>
<proteinExistence type="predicted"/>
<evidence type="ECO:0000256" key="1">
    <source>
        <dbReference type="ARBA" id="ARBA00004141"/>
    </source>
</evidence>
<feature type="domain" description="O-antigen ligase-related" evidence="6">
    <location>
        <begin position="29"/>
        <end position="119"/>
    </location>
</feature>
<name>A0ABX2ALX2_9BACT</name>
<sequence>MTALYLVGCLPVLATRIVSSKYKGVYFLLLFMIVICIVLLRCRTAYIGMGVMAVVMVYSKLKFFFSAGKPNYFYSVCTGVMLLTLVLLACVRMYSMKKDSADGRLLIWKLSAEMIKEQPQGYNEGRCV</sequence>
<dbReference type="InterPro" id="IPR007016">
    <property type="entry name" value="O-antigen_ligase-rel_domated"/>
</dbReference>
<reference evidence="7 8" key="1">
    <citation type="submission" date="2020-05" db="EMBL/GenBank/DDBJ databases">
        <title>Distinct polysaccharide utilization as determinants for interspecies competition between intestinal Prevotella spp.</title>
        <authorList>
            <person name="Galvez E.J.C."/>
            <person name="Iljazovic A."/>
            <person name="Strowig T."/>
        </authorList>
    </citation>
    <scope>NUCLEOTIDE SEQUENCE [LARGE SCALE GENOMIC DNA]</scope>
    <source>
        <strain evidence="7 8">PMUR</strain>
    </source>
</reference>
<comment type="caution">
    <text evidence="7">The sequence shown here is derived from an EMBL/GenBank/DDBJ whole genome shotgun (WGS) entry which is preliminary data.</text>
</comment>
<gene>
    <name evidence="7" type="ORF">HPS56_01470</name>
</gene>